<accession>A0A5S3N3T5</accession>
<dbReference type="Proteomes" id="UP000307140">
    <property type="component" value="Unassembled WGS sequence"/>
</dbReference>
<protein>
    <recommendedName>
        <fullName evidence="3">Outer membrane protein beta-barrel domain-containing protein</fullName>
    </recommendedName>
</protein>
<dbReference type="RefSeq" id="WP_138535825.1">
    <property type="nucleotide sequence ID" value="NZ_VANR01000004.1"/>
</dbReference>
<dbReference type="EMBL" id="VANR01000004">
    <property type="protein sequence ID" value="TMM29975.1"/>
    <property type="molecule type" value="Genomic_DNA"/>
</dbReference>
<proteinExistence type="predicted"/>
<name>A0A5S3N3T5_9FLAO</name>
<dbReference type="SUPFAM" id="SSF56925">
    <property type="entry name" value="OMPA-like"/>
    <property type="match status" value="1"/>
</dbReference>
<dbReference type="InterPro" id="IPR011250">
    <property type="entry name" value="OMP/PagP_B-barrel"/>
</dbReference>
<sequence length="179" mass="20758">MKFFLLAFIFLFTFQNSISQEKLGRPFFTGDVNFTLGINENYTPFDTDDGEALVEPAALFFRVGFGYEFKKRVAISINGGYDFHWNYDVDAFPTYAALKYNITEKDDSNHFIEFRYGKMWTPSSRYPDGNYYGIGLGIQVAGEKHWNTIFRIDYHRKGIAGFKNNRLDSVSFGFGFSFF</sequence>
<dbReference type="OrthoDB" id="1441326at2"/>
<reference evidence="1 2" key="1">
    <citation type="submission" date="2019-05" db="EMBL/GenBank/DDBJ databases">
        <title>Polaribacter aestuariivivens sp. nov., isolated from a tidal flat.</title>
        <authorList>
            <person name="Yoon J.-H."/>
        </authorList>
    </citation>
    <scope>NUCLEOTIDE SEQUENCE [LARGE SCALE GENOMIC DNA]</scope>
    <source>
        <strain evidence="1 2">DBTF-3</strain>
    </source>
</reference>
<comment type="caution">
    <text evidence="1">The sequence shown here is derived from an EMBL/GenBank/DDBJ whole genome shotgun (WGS) entry which is preliminary data.</text>
</comment>
<evidence type="ECO:0000313" key="2">
    <source>
        <dbReference type="Proteomes" id="UP000307140"/>
    </source>
</evidence>
<gene>
    <name evidence="1" type="ORF">FDT66_08900</name>
</gene>
<dbReference type="AlphaFoldDB" id="A0A5S3N3T5"/>
<evidence type="ECO:0000313" key="1">
    <source>
        <dbReference type="EMBL" id="TMM29975.1"/>
    </source>
</evidence>
<evidence type="ECO:0008006" key="3">
    <source>
        <dbReference type="Google" id="ProtNLM"/>
    </source>
</evidence>
<keyword evidence="2" id="KW-1185">Reference proteome</keyword>
<organism evidence="1 2">
    <name type="scientific">Polaribacter aestuariivivens</name>
    <dbReference type="NCBI Taxonomy" id="2304626"/>
    <lineage>
        <taxon>Bacteria</taxon>
        <taxon>Pseudomonadati</taxon>
        <taxon>Bacteroidota</taxon>
        <taxon>Flavobacteriia</taxon>
        <taxon>Flavobacteriales</taxon>
        <taxon>Flavobacteriaceae</taxon>
    </lineage>
</organism>